<protein>
    <recommendedName>
        <fullName evidence="3">SpnT protein</fullName>
    </recommendedName>
</protein>
<evidence type="ECO:0000313" key="2">
    <source>
        <dbReference type="Proteomes" id="UP000255087"/>
    </source>
</evidence>
<proteinExistence type="predicted"/>
<evidence type="ECO:0008006" key="3">
    <source>
        <dbReference type="Google" id="ProtNLM"/>
    </source>
</evidence>
<sequence>MDIFNQYKSLLGVEVLRSLRDIFDENKEEREVIYLSTIIKDLDYLEQAINKVQYPHPRYYLDYANLLIEEIKSDKAIEVLKSIDPKLIKHLSDFIKWKKLLIQALTEEGRKKEAIHECIESFKFSPNAHFYRAYIEIEGESTGDVNLFVEIAQKRGVEYYISFLSEISRFDLIENYIVNASSDALAHLVEIFRGPTIRSLSSELYKQGYALPAVLLRRCLIENSINLSQSKYYSYAVSDLKKSIDYSIDVKNNTILSDTQTYLSFLYEKHKRKTALWPLMIEKIKGISIGPEGICYERG</sequence>
<dbReference type="AlphaFoldDB" id="A0A380Q569"/>
<organism evidence="1 2">
    <name type="scientific">Yersinia pseudotuberculosis</name>
    <dbReference type="NCBI Taxonomy" id="633"/>
    <lineage>
        <taxon>Bacteria</taxon>
        <taxon>Pseudomonadati</taxon>
        <taxon>Pseudomonadota</taxon>
        <taxon>Gammaproteobacteria</taxon>
        <taxon>Enterobacterales</taxon>
        <taxon>Yersiniaceae</taxon>
        <taxon>Yersinia</taxon>
    </lineage>
</organism>
<dbReference type="EMBL" id="UHJC01000001">
    <property type="protein sequence ID" value="SUP80709.1"/>
    <property type="molecule type" value="Genomic_DNA"/>
</dbReference>
<dbReference type="RefSeq" id="WP_106441119.1">
    <property type="nucleotide sequence ID" value="NZ_NCLF01000028.1"/>
</dbReference>
<gene>
    <name evidence="1" type="ORF">NCTC8580_00776</name>
</gene>
<accession>A0A380Q569</accession>
<reference evidence="1 2" key="1">
    <citation type="submission" date="2018-06" db="EMBL/GenBank/DDBJ databases">
        <authorList>
            <consortium name="Pathogen Informatics"/>
            <person name="Doyle S."/>
        </authorList>
    </citation>
    <scope>NUCLEOTIDE SEQUENCE [LARGE SCALE GENOMIC DNA]</scope>
    <source>
        <strain evidence="1 2">NCTC8580</strain>
    </source>
</reference>
<dbReference type="Proteomes" id="UP000255087">
    <property type="component" value="Unassembled WGS sequence"/>
</dbReference>
<dbReference type="Pfam" id="PF21810">
    <property type="entry name" value="DUF6880"/>
    <property type="match status" value="1"/>
</dbReference>
<name>A0A380Q569_YERPU</name>
<evidence type="ECO:0000313" key="1">
    <source>
        <dbReference type="EMBL" id="SUP80709.1"/>
    </source>
</evidence>
<dbReference type="InterPro" id="IPR049245">
    <property type="entry name" value="DUF6880"/>
</dbReference>